<gene>
    <name evidence="1" type="ORF">S01H1_11727</name>
</gene>
<dbReference type="EMBL" id="BARS01005988">
    <property type="protein sequence ID" value="GAF81674.1"/>
    <property type="molecule type" value="Genomic_DNA"/>
</dbReference>
<comment type="caution">
    <text evidence="1">The sequence shown here is derived from an EMBL/GenBank/DDBJ whole genome shotgun (WGS) entry which is preliminary data.</text>
</comment>
<accession>X0SKX5</accession>
<protein>
    <submittedName>
        <fullName evidence="1">Uncharacterized protein</fullName>
    </submittedName>
</protein>
<proteinExistence type="predicted"/>
<dbReference type="AlphaFoldDB" id="X0SKX5"/>
<reference evidence="1" key="1">
    <citation type="journal article" date="2014" name="Front. Microbiol.">
        <title>High frequency of phylogenetically diverse reductive dehalogenase-homologous genes in deep subseafloor sedimentary metagenomes.</title>
        <authorList>
            <person name="Kawai M."/>
            <person name="Futagami T."/>
            <person name="Toyoda A."/>
            <person name="Takaki Y."/>
            <person name="Nishi S."/>
            <person name="Hori S."/>
            <person name="Arai W."/>
            <person name="Tsubouchi T."/>
            <person name="Morono Y."/>
            <person name="Uchiyama I."/>
            <person name="Ito T."/>
            <person name="Fujiyama A."/>
            <person name="Inagaki F."/>
            <person name="Takami H."/>
        </authorList>
    </citation>
    <scope>NUCLEOTIDE SEQUENCE</scope>
    <source>
        <strain evidence="1">Expedition CK06-06</strain>
    </source>
</reference>
<name>X0SKX5_9ZZZZ</name>
<evidence type="ECO:0000313" key="1">
    <source>
        <dbReference type="EMBL" id="GAF81674.1"/>
    </source>
</evidence>
<organism evidence="1">
    <name type="scientific">marine sediment metagenome</name>
    <dbReference type="NCBI Taxonomy" id="412755"/>
    <lineage>
        <taxon>unclassified sequences</taxon>
        <taxon>metagenomes</taxon>
        <taxon>ecological metagenomes</taxon>
    </lineage>
</organism>
<sequence>MKFTSLAILASCTSTLAFAPSQIKSQASTTSLSAHNNVFKSIEENVKGAVAATFLAGAIWASPAALVGGDVYSSNPFLNEVRSSVVADAKEMASGSGSRVNKDPESLLRLALPIPKDKEVSHANMITRFMLLGLGSLIRECQFSYLLAYRYILCFIHRLTINFL</sequence>